<feature type="domain" description="Reverse transcriptase" evidence="1">
    <location>
        <begin position="6"/>
        <end position="101"/>
    </location>
</feature>
<gene>
    <name evidence="2" type="ORF">Dsin_026754</name>
</gene>
<reference evidence="2" key="1">
    <citation type="journal article" date="2023" name="Plant J.">
        <title>Genome sequences and population genomics provide insights into the demographic history, inbreeding, and mutation load of two 'living fossil' tree species of Dipteronia.</title>
        <authorList>
            <person name="Feng Y."/>
            <person name="Comes H.P."/>
            <person name="Chen J."/>
            <person name="Zhu S."/>
            <person name="Lu R."/>
            <person name="Zhang X."/>
            <person name="Li P."/>
            <person name="Qiu J."/>
            <person name="Olsen K.M."/>
            <person name="Qiu Y."/>
        </authorList>
    </citation>
    <scope>NUCLEOTIDE SEQUENCE</scope>
    <source>
        <strain evidence="2">NBL</strain>
    </source>
</reference>
<dbReference type="InterPro" id="IPR052343">
    <property type="entry name" value="Retrotransposon-Effector_Assoc"/>
</dbReference>
<dbReference type="SUPFAM" id="SSF56672">
    <property type="entry name" value="DNA/RNA polymerases"/>
    <property type="match status" value="1"/>
</dbReference>
<evidence type="ECO:0000313" key="2">
    <source>
        <dbReference type="EMBL" id="KAK3195444.1"/>
    </source>
</evidence>
<sequence>MMQKLGFSSVWVERIMKCVASVKFSFSVNGSVSALLSPSRGLRQGDPLSPYLFLICAEGLSRLIFLAEKREDFTGFRCSRGGPKITHLFFADDSLLFFRASKRDFR</sequence>
<protein>
    <recommendedName>
        <fullName evidence="1">Reverse transcriptase domain-containing protein</fullName>
    </recommendedName>
</protein>
<accession>A0AAD9ZZ94</accession>
<name>A0AAD9ZZ94_9ROSI</name>
<dbReference type="AlphaFoldDB" id="A0AAD9ZZ94"/>
<dbReference type="Pfam" id="PF00078">
    <property type="entry name" value="RVT_1"/>
    <property type="match status" value="1"/>
</dbReference>
<evidence type="ECO:0000259" key="1">
    <source>
        <dbReference type="Pfam" id="PF00078"/>
    </source>
</evidence>
<dbReference type="EMBL" id="JANJYJ010000008">
    <property type="protein sequence ID" value="KAK3195444.1"/>
    <property type="molecule type" value="Genomic_DNA"/>
</dbReference>
<dbReference type="Proteomes" id="UP001281410">
    <property type="component" value="Unassembled WGS sequence"/>
</dbReference>
<dbReference type="PANTHER" id="PTHR46890:SF48">
    <property type="entry name" value="RNA-DIRECTED DNA POLYMERASE"/>
    <property type="match status" value="1"/>
</dbReference>
<proteinExistence type="predicted"/>
<dbReference type="PANTHER" id="PTHR46890">
    <property type="entry name" value="NON-LTR RETROLELEMENT REVERSE TRANSCRIPTASE-LIKE PROTEIN-RELATED"/>
    <property type="match status" value="1"/>
</dbReference>
<evidence type="ECO:0000313" key="3">
    <source>
        <dbReference type="Proteomes" id="UP001281410"/>
    </source>
</evidence>
<dbReference type="InterPro" id="IPR043502">
    <property type="entry name" value="DNA/RNA_pol_sf"/>
</dbReference>
<organism evidence="2 3">
    <name type="scientific">Dipteronia sinensis</name>
    <dbReference type="NCBI Taxonomy" id="43782"/>
    <lineage>
        <taxon>Eukaryota</taxon>
        <taxon>Viridiplantae</taxon>
        <taxon>Streptophyta</taxon>
        <taxon>Embryophyta</taxon>
        <taxon>Tracheophyta</taxon>
        <taxon>Spermatophyta</taxon>
        <taxon>Magnoliopsida</taxon>
        <taxon>eudicotyledons</taxon>
        <taxon>Gunneridae</taxon>
        <taxon>Pentapetalae</taxon>
        <taxon>rosids</taxon>
        <taxon>malvids</taxon>
        <taxon>Sapindales</taxon>
        <taxon>Sapindaceae</taxon>
        <taxon>Hippocastanoideae</taxon>
        <taxon>Acereae</taxon>
        <taxon>Dipteronia</taxon>
    </lineage>
</organism>
<comment type="caution">
    <text evidence="2">The sequence shown here is derived from an EMBL/GenBank/DDBJ whole genome shotgun (WGS) entry which is preliminary data.</text>
</comment>
<keyword evidence="3" id="KW-1185">Reference proteome</keyword>
<dbReference type="InterPro" id="IPR000477">
    <property type="entry name" value="RT_dom"/>
</dbReference>